<dbReference type="KEGG" id="plon:Pla110_40170"/>
<comment type="similarity">
    <text evidence="2">Belongs to the autoinducer-2 exporter (AI-2E) (TC 2.A.86) family.</text>
</comment>
<keyword evidence="3 7" id="KW-0812">Transmembrane</keyword>
<feature type="compositionally biased region" description="Basic and acidic residues" evidence="6">
    <location>
        <begin position="486"/>
        <end position="495"/>
    </location>
</feature>
<comment type="subcellular location">
    <subcellularLocation>
        <location evidence="1">Membrane</location>
        <topology evidence="1">Multi-pass membrane protein</topology>
    </subcellularLocation>
</comment>
<dbReference type="InterPro" id="IPR002549">
    <property type="entry name" value="AI-2E-like"/>
</dbReference>
<protein>
    <submittedName>
        <fullName evidence="8">Putative inner membrane protein</fullName>
    </submittedName>
</protein>
<evidence type="ECO:0000256" key="3">
    <source>
        <dbReference type="ARBA" id="ARBA00022692"/>
    </source>
</evidence>
<feature type="transmembrane region" description="Helical" evidence="7">
    <location>
        <begin position="70"/>
        <end position="91"/>
    </location>
</feature>
<dbReference type="PANTHER" id="PTHR21716">
    <property type="entry name" value="TRANSMEMBRANE PROTEIN"/>
    <property type="match status" value="1"/>
</dbReference>
<dbReference type="OrthoDB" id="9815028at2"/>
<evidence type="ECO:0000256" key="6">
    <source>
        <dbReference type="SAM" id="MobiDB-lite"/>
    </source>
</evidence>
<feature type="transmembrane region" description="Helical" evidence="7">
    <location>
        <begin position="259"/>
        <end position="288"/>
    </location>
</feature>
<evidence type="ECO:0000256" key="4">
    <source>
        <dbReference type="ARBA" id="ARBA00022989"/>
    </source>
</evidence>
<feature type="region of interest" description="Disordered" evidence="6">
    <location>
        <begin position="471"/>
        <end position="495"/>
    </location>
</feature>
<feature type="region of interest" description="Disordered" evidence="6">
    <location>
        <begin position="131"/>
        <end position="170"/>
    </location>
</feature>
<feature type="transmembrane region" description="Helical" evidence="7">
    <location>
        <begin position="351"/>
        <end position="372"/>
    </location>
</feature>
<feature type="transmembrane region" description="Helical" evidence="7">
    <location>
        <begin position="7"/>
        <end position="25"/>
    </location>
</feature>
<evidence type="ECO:0000313" key="8">
    <source>
        <dbReference type="EMBL" id="QDU82262.1"/>
    </source>
</evidence>
<feature type="transmembrane region" description="Helical" evidence="7">
    <location>
        <begin position="322"/>
        <end position="345"/>
    </location>
</feature>
<name>A0A518CSQ4_9PLAN</name>
<evidence type="ECO:0000313" key="9">
    <source>
        <dbReference type="Proteomes" id="UP000317178"/>
    </source>
</evidence>
<feature type="transmembrane region" description="Helical" evidence="7">
    <location>
        <begin position="384"/>
        <end position="402"/>
    </location>
</feature>
<organism evidence="8 9">
    <name type="scientific">Polystyrenella longa</name>
    <dbReference type="NCBI Taxonomy" id="2528007"/>
    <lineage>
        <taxon>Bacteria</taxon>
        <taxon>Pseudomonadati</taxon>
        <taxon>Planctomycetota</taxon>
        <taxon>Planctomycetia</taxon>
        <taxon>Planctomycetales</taxon>
        <taxon>Planctomycetaceae</taxon>
        <taxon>Polystyrenella</taxon>
    </lineage>
</organism>
<dbReference type="GO" id="GO:0016020">
    <property type="term" value="C:membrane"/>
    <property type="evidence" value="ECO:0007669"/>
    <property type="project" value="UniProtKB-SubCell"/>
</dbReference>
<sequence>MPLIPRLVSLGVILTLIIFLGITFYKVITPFLMPLFLAAITAILCQPLYKRCLKWSKGNSASASRLATAIVISGVMLPLVIGISAAAYQMAGLDVEVITQKIDDTRVRMNLDSWIVKLGFDKFLIDENQPEVPLDPQKAGQPEENFDSFEMLPSDDSTGEPEDQPPLLDNNTDVTVDIAVEDQLGPEAGSDESEFVLLDPAVDLDEEDLEEDPPPDPEKIKAVKEEVDQVRDNLKFDLVTILRNVGEKSLGSALGLGNALGMFTGIGSAVGSMLIALLIYILALYYFFADGPSLISSTQNLIPVHVYYQNELLGQFESVVRAIILATLVAAISQGLATAGIMYLFGSGHFFLLFGVATMFAMIPLLGTWLVWGPFAIYLFVQGHYFSAIVLTLFGAVVIGMMDNVIRTLILKDGAKLHPLLAFVSVLGGLQVMGLWGVFIGPTVASCLYALVKIFNVELQSLSAEQFGTQQLEPVPNGKAMPAETEPPKESEAPK</sequence>
<evidence type="ECO:0000256" key="1">
    <source>
        <dbReference type="ARBA" id="ARBA00004141"/>
    </source>
</evidence>
<keyword evidence="9" id="KW-1185">Reference proteome</keyword>
<dbReference type="RefSeq" id="WP_144998285.1">
    <property type="nucleotide sequence ID" value="NZ_CP036281.1"/>
</dbReference>
<dbReference type="PANTHER" id="PTHR21716:SF4">
    <property type="entry name" value="TRANSMEMBRANE PROTEIN 245"/>
    <property type="match status" value="1"/>
</dbReference>
<dbReference type="AlphaFoldDB" id="A0A518CSQ4"/>
<evidence type="ECO:0000256" key="7">
    <source>
        <dbReference type="SAM" id="Phobius"/>
    </source>
</evidence>
<keyword evidence="5 7" id="KW-0472">Membrane</keyword>
<accession>A0A518CSQ4</accession>
<evidence type="ECO:0000256" key="2">
    <source>
        <dbReference type="ARBA" id="ARBA00009773"/>
    </source>
</evidence>
<dbReference type="Proteomes" id="UP000317178">
    <property type="component" value="Chromosome"/>
</dbReference>
<dbReference type="Pfam" id="PF01594">
    <property type="entry name" value="AI-2E_transport"/>
    <property type="match status" value="1"/>
</dbReference>
<keyword evidence="4 7" id="KW-1133">Transmembrane helix</keyword>
<evidence type="ECO:0000256" key="5">
    <source>
        <dbReference type="ARBA" id="ARBA00023136"/>
    </source>
</evidence>
<reference evidence="8 9" key="1">
    <citation type="submission" date="2019-02" db="EMBL/GenBank/DDBJ databases">
        <title>Deep-cultivation of Planctomycetes and their phenomic and genomic characterization uncovers novel biology.</title>
        <authorList>
            <person name="Wiegand S."/>
            <person name="Jogler M."/>
            <person name="Boedeker C."/>
            <person name="Pinto D."/>
            <person name="Vollmers J."/>
            <person name="Rivas-Marin E."/>
            <person name="Kohn T."/>
            <person name="Peeters S.H."/>
            <person name="Heuer A."/>
            <person name="Rast P."/>
            <person name="Oberbeckmann S."/>
            <person name="Bunk B."/>
            <person name="Jeske O."/>
            <person name="Meyerdierks A."/>
            <person name="Storesund J.E."/>
            <person name="Kallscheuer N."/>
            <person name="Luecker S."/>
            <person name="Lage O.M."/>
            <person name="Pohl T."/>
            <person name="Merkel B.J."/>
            <person name="Hornburger P."/>
            <person name="Mueller R.-W."/>
            <person name="Bruemmer F."/>
            <person name="Labrenz M."/>
            <person name="Spormann A.M."/>
            <person name="Op den Camp H."/>
            <person name="Overmann J."/>
            <person name="Amann R."/>
            <person name="Jetten M.S.M."/>
            <person name="Mascher T."/>
            <person name="Medema M.H."/>
            <person name="Devos D.P."/>
            <person name="Kaster A.-K."/>
            <person name="Ovreas L."/>
            <person name="Rohde M."/>
            <person name="Galperin M.Y."/>
            <person name="Jogler C."/>
        </authorList>
    </citation>
    <scope>NUCLEOTIDE SEQUENCE [LARGE SCALE GENOMIC DNA]</scope>
    <source>
        <strain evidence="8 9">Pla110</strain>
    </source>
</reference>
<gene>
    <name evidence="8" type="ORF">Pla110_40170</name>
</gene>
<feature type="transmembrane region" description="Helical" evidence="7">
    <location>
        <begin position="422"/>
        <end position="452"/>
    </location>
</feature>
<proteinExistence type="inferred from homology"/>
<dbReference type="EMBL" id="CP036281">
    <property type="protein sequence ID" value="QDU82262.1"/>
    <property type="molecule type" value="Genomic_DNA"/>
</dbReference>